<dbReference type="Gene3D" id="3.90.120.10">
    <property type="entry name" value="DNA Methylase, subunit A, domain 2"/>
    <property type="match status" value="1"/>
</dbReference>
<dbReference type="PRINTS" id="PR00105">
    <property type="entry name" value="C5METTRFRASE"/>
</dbReference>
<evidence type="ECO:0000313" key="11">
    <source>
        <dbReference type="Proteomes" id="UP000663918"/>
    </source>
</evidence>
<dbReference type="KEGG" id="bgoe:IFJ75_19355"/>
<feature type="active site" evidence="6">
    <location>
        <position position="83"/>
    </location>
</feature>
<dbReference type="GO" id="GO:0032259">
    <property type="term" value="P:methylation"/>
    <property type="evidence" value="ECO:0007669"/>
    <property type="project" value="UniProtKB-KW"/>
</dbReference>
<evidence type="ECO:0000256" key="9">
    <source>
        <dbReference type="SAM" id="MobiDB-lite"/>
    </source>
</evidence>
<dbReference type="PANTHER" id="PTHR10629">
    <property type="entry name" value="CYTOSINE-SPECIFIC METHYLTRANSFERASE"/>
    <property type="match status" value="1"/>
</dbReference>
<evidence type="ECO:0000313" key="10">
    <source>
        <dbReference type="EMBL" id="QTC91323.1"/>
    </source>
</evidence>
<dbReference type="PANTHER" id="PTHR10629:SF52">
    <property type="entry name" value="DNA (CYTOSINE-5)-METHYLTRANSFERASE 1"/>
    <property type="match status" value="1"/>
</dbReference>
<dbReference type="PROSITE" id="PS00094">
    <property type="entry name" value="C5_MTASE_1"/>
    <property type="match status" value="1"/>
</dbReference>
<evidence type="ECO:0000256" key="3">
    <source>
        <dbReference type="ARBA" id="ARBA00022691"/>
    </source>
</evidence>
<evidence type="ECO:0000256" key="6">
    <source>
        <dbReference type="PROSITE-ProRule" id="PRU01016"/>
    </source>
</evidence>
<sequence length="441" mass="48377">MNRPIGIDLFSGVGGMSLGFEQAGFDVAAAVEIDPIHAAAHAFNFPETTVIARSVTELTGQEIRNIAGIGDRKVDVVFGGAPCQGFSMIGKRALDDPRNGLVRDFVRIVRELDASYFVFENVKGITVGKHRSFLDELIAEFEAAGYAVEKRWKVLNAASYGVPQSRERLILMGSKQGLALPRYPDAKTKSAGSKGSLPEGPNCKDALADLPDAERFERLIDSDSVATSSWGTPSEYASEMRCRAGEAWHSGYVRCWKPHVLTSSARTEHTAISRRRFSETTPGDVEPISRFFRLNPNGVSNTLRAGTDAARGAFTSPRPIHYKYSRCITVREMARLHGFPDWFRLHATKWHGARQVGNAVPPPLARAVASEVIAAIGIEAVRPTRSIKLGDPSLLTISMKDAAHRFGNAFKPQRRDQKSGAKKRKQIEIEYARVTLQATNG</sequence>
<dbReference type="SUPFAM" id="SSF53335">
    <property type="entry name" value="S-adenosyl-L-methionine-dependent methyltransferases"/>
    <property type="match status" value="1"/>
</dbReference>
<keyword evidence="11" id="KW-1185">Reference proteome</keyword>
<feature type="region of interest" description="Disordered" evidence="9">
    <location>
        <begin position="182"/>
        <end position="203"/>
    </location>
</feature>
<dbReference type="InterPro" id="IPR029063">
    <property type="entry name" value="SAM-dependent_MTases_sf"/>
</dbReference>
<dbReference type="GO" id="GO:0009307">
    <property type="term" value="P:DNA restriction-modification system"/>
    <property type="evidence" value="ECO:0007669"/>
    <property type="project" value="UniProtKB-KW"/>
</dbReference>
<evidence type="ECO:0000256" key="2">
    <source>
        <dbReference type="ARBA" id="ARBA00022679"/>
    </source>
</evidence>
<evidence type="ECO:0000256" key="7">
    <source>
        <dbReference type="RuleBase" id="RU000416"/>
    </source>
</evidence>
<organism evidence="10 11">
    <name type="scientific">Brevundimonas goettingensis</name>
    <dbReference type="NCBI Taxonomy" id="2774190"/>
    <lineage>
        <taxon>Bacteria</taxon>
        <taxon>Pseudomonadati</taxon>
        <taxon>Pseudomonadota</taxon>
        <taxon>Alphaproteobacteria</taxon>
        <taxon>Caulobacterales</taxon>
        <taxon>Caulobacteraceae</taxon>
        <taxon>Brevundimonas</taxon>
    </lineage>
</organism>
<dbReference type="RefSeq" id="WP_207870497.1">
    <property type="nucleotide sequence ID" value="NZ_CP062222.1"/>
</dbReference>
<accession>A0A975C038</accession>
<dbReference type="InterPro" id="IPR018117">
    <property type="entry name" value="C5_DNA_meth_AS"/>
</dbReference>
<dbReference type="Pfam" id="PF00145">
    <property type="entry name" value="DNA_methylase"/>
    <property type="match status" value="1"/>
</dbReference>
<protein>
    <recommendedName>
        <fullName evidence="8">Cytosine-specific methyltransferase</fullName>
        <ecNumber evidence="8">2.1.1.37</ecNumber>
    </recommendedName>
</protein>
<dbReference type="REBASE" id="460931">
    <property type="entry name" value="M.BspLVF2ORF19355P"/>
</dbReference>
<dbReference type="InterPro" id="IPR001525">
    <property type="entry name" value="C5_MeTfrase"/>
</dbReference>
<gene>
    <name evidence="10" type="ORF">IFJ75_19355</name>
</gene>
<dbReference type="Gene3D" id="3.40.50.150">
    <property type="entry name" value="Vaccinia Virus protein VP39"/>
    <property type="match status" value="1"/>
</dbReference>
<evidence type="ECO:0000256" key="8">
    <source>
        <dbReference type="RuleBase" id="RU000417"/>
    </source>
</evidence>
<proteinExistence type="inferred from homology"/>
<dbReference type="EC" id="2.1.1.37" evidence="8"/>
<evidence type="ECO:0000256" key="4">
    <source>
        <dbReference type="ARBA" id="ARBA00022747"/>
    </source>
</evidence>
<dbReference type="GO" id="GO:0003886">
    <property type="term" value="F:DNA (cytosine-5-)-methyltransferase activity"/>
    <property type="evidence" value="ECO:0007669"/>
    <property type="project" value="UniProtKB-EC"/>
</dbReference>
<dbReference type="PROSITE" id="PS00095">
    <property type="entry name" value="C5_MTASE_2"/>
    <property type="match status" value="1"/>
</dbReference>
<dbReference type="Proteomes" id="UP000663918">
    <property type="component" value="Chromosome"/>
</dbReference>
<dbReference type="EMBL" id="CP062222">
    <property type="protein sequence ID" value="QTC91323.1"/>
    <property type="molecule type" value="Genomic_DNA"/>
</dbReference>
<dbReference type="PROSITE" id="PS51679">
    <property type="entry name" value="SAM_MT_C5"/>
    <property type="match status" value="1"/>
</dbReference>
<reference evidence="10" key="1">
    <citation type="submission" date="2020-09" db="EMBL/GenBank/DDBJ databases">
        <title>Brevundimonas sp. LVF2 isolated from a puddle in Goettingen, Germany.</title>
        <authorList>
            <person name="Friedrich I."/>
            <person name="Klassen A."/>
            <person name="Hannes N."/>
            <person name="Schneider D."/>
            <person name="Hertel R."/>
            <person name="Daniel R."/>
        </authorList>
    </citation>
    <scope>NUCLEOTIDE SEQUENCE</scope>
    <source>
        <strain evidence="10">LVF2</strain>
    </source>
</reference>
<dbReference type="AlphaFoldDB" id="A0A975C038"/>
<comment type="catalytic activity">
    <reaction evidence="5 8">
        <text>a 2'-deoxycytidine in DNA + S-adenosyl-L-methionine = a 5-methyl-2'-deoxycytidine in DNA + S-adenosyl-L-homocysteine + H(+)</text>
        <dbReference type="Rhea" id="RHEA:13681"/>
        <dbReference type="Rhea" id="RHEA-COMP:11369"/>
        <dbReference type="Rhea" id="RHEA-COMP:11370"/>
        <dbReference type="ChEBI" id="CHEBI:15378"/>
        <dbReference type="ChEBI" id="CHEBI:57856"/>
        <dbReference type="ChEBI" id="CHEBI:59789"/>
        <dbReference type="ChEBI" id="CHEBI:85452"/>
        <dbReference type="ChEBI" id="CHEBI:85454"/>
        <dbReference type="EC" id="2.1.1.37"/>
    </reaction>
</comment>
<evidence type="ECO:0000256" key="1">
    <source>
        <dbReference type="ARBA" id="ARBA00022603"/>
    </source>
</evidence>
<dbReference type="InterPro" id="IPR031303">
    <property type="entry name" value="C5_meth_CS"/>
</dbReference>
<comment type="similarity">
    <text evidence="6 7">Belongs to the class I-like SAM-binding methyltransferase superfamily. C5-methyltransferase family.</text>
</comment>
<keyword evidence="2 6" id="KW-0808">Transferase</keyword>
<keyword evidence="3 6" id="KW-0949">S-adenosyl-L-methionine</keyword>
<dbReference type="InterPro" id="IPR050390">
    <property type="entry name" value="C5-Methyltransferase"/>
</dbReference>
<keyword evidence="4" id="KW-0680">Restriction system</keyword>
<evidence type="ECO:0000256" key="5">
    <source>
        <dbReference type="ARBA" id="ARBA00047422"/>
    </source>
</evidence>
<name>A0A975C038_9CAUL</name>
<dbReference type="NCBIfam" id="TIGR00675">
    <property type="entry name" value="dcm"/>
    <property type="match status" value="1"/>
</dbReference>
<keyword evidence="1 6" id="KW-0489">Methyltransferase</keyword>